<dbReference type="PROSITE" id="PS50888">
    <property type="entry name" value="BHLH"/>
    <property type="match status" value="1"/>
</dbReference>
<evidence type="ECO:0000256" key="3">
    <source>
        <dbReference type="ARBA" id="ARBA00023163"/>
    </source>
</evidence>
<evidence type="ECO:0000256" key="2">
    <source>
        <dbReference type="ARBA" id="ARBA00023015"/>
    </source>
</evidence>
<dbReference type="GO" id="GO:0000981">
    <property type="term" value="F:DNA-binding transcription factor activity, RNA polymerase II-specific"/>
    <property type="evidence" value="ECO:0007669"/>
    <property type="project" value="TreeGrafter"/>
</dbReference>
<keyword evidence="3" id="KW-0804">Transcription</keyword>
<dbReference type="InterPro" id="IPR045843">
    <property type="entry name" value="IND-like"/>
</dbReference>
<evidence type="ECO:0000256" key="5">
    <source>
        <dbReference type="SAM" id="MobiDB-lite"/>
    </source>
</evidence>
<evidence type="ECO:0000313" key="7">
    <source>
        <dbReference type="EMBL" id="RRT66221.1"/>
    </source>
</evidence>
<dbReference type="InterPro" id="IPR011598">
    <property type="entry name" value="bHLH_dom"/>
</dbReference>
<evidence type="ECO:0000259" key="6">
    <source>
        <dbReference type="PROSITE" id="PS50888"/>
    </source>
</evidence>
<evidence type="ECO:0000256" key="4">
    <source>
        <dbReference type="ARBA" id="ARBA00023242"/>
    </source>
</evidence>
<dbReference type="PANTHER" id="PTHR16223:SF172">
    <property type="entry name" value="OS02G0710300 PROTEIN"/>
    <property type="match status" value="1"/>
</dbReference>
<accession>A0A426ZQM9</accession>
<dbReference type="GO" id="GO:0046983">
    <property type="term" value="F:protein dimerization activity"/>
    <property type="evidence" value="ECO:0007669"/>
    <property type="project" value="InterPro"/>
</dbReference>
<gene>
    <name evidence="7" type="ORF">B296_00039741</name>
</gene>
<dbReference type="PANTHER" id="PTHR16223">
    <property type="entry name" value="TRANSCRIPTION FACTOR BHLH83-RELATED"/>
    <property type="match status" value="1"/>
</dbReference>
<feature type="region of interest" description="Disordered" evidence="5">
    <location>
        <begin position="182"/>
        <end position="211"/>
    </location>
</feature>
<protein>
    <recommendedName>
        <fullName evidence="6">BHLH domain-containing protein</fullName>
    </recommendedName>
</protein>
<dbReference type="Proteomes" id="UP000287651">
    <property type="component" value="Unassembled WGS sequence"/>
</dbReference>
<evidence type="ECO:0000256" key="1">
    <source>
        <dbReference type="ARBA" id="ARBA00004123"/>
    </source>
</evidence>
<keyword evidence="4" id="KW-0539">Nucleus</keyword>
<dbReference type="EMBL" id="AMZH03005512">
    <property type="protein sequence ID" value="RRT66221.1"/>
    <property type="molecule type" value="Genomic_DNA"/>
</dbReference>
<organism evidence="7 8">
    <name type="scientific">Ensete ventricosum</name>
    <name type="common">Abyssinian banana</name>
    <name type="synonym">Musa ensete</name>
    <dbReference type="NCBI Taxonomy" id="4639"/>
    <lineage>
        <taxon>Eukaryota</taxon>
        <taxon>Viridiplantae</taxon>
        <taxon>Streptophyta</taxon>
        <taxon>Embryophyta</taxon>
        <taxon>Tracheophyta</taxon>
        <taxon>Spermatophyta</taxon>
        <taxon>Magnoliopsida</taxon>
        <taxon>Liliopsida</taxon>
        <taxon>Zingiberales</taxon>
        <taxon>Musaceae</taxon>
        <taxon>Ensete</taxon>
    </lineage>
</organism>
<name>A0A426ZQM9_ENSVE</name>
<dbReference type="AlphaFoldDB" id="A0A426ZQM9"/>
<evidence type="ECO:0000313" key="8">
    <source>
        <dbReference type="Proteomes" id="UP000287651"/>
    </source>
</evidence>
<dbReference type="GO" id="GO:0005634">
    <property type="term" value="C:nucleus"/>
    <property type="evidence" value="ECO:0007669"/>
    <property type="project" value="UniProtKB-SubCell"/>
</dbReference>
<sequence>MMLSQGESSDSLGRYSSSLLPFMSDPSSSSSSGYVLGAVNSPPQEALSFLDCKAAASEHWAYSNASMLSFEQGDHTSGADYLSLDHEDECDAWVDAMDQKYQLRPPDIKRRAAADRSRLINERDCFEVESGYGSVRTPVKDKRQGQGRFGLVYPGAAAAVDGRQESIGRATVLPKRRRMDACDVPSPKMQCGNTGKTKDKSGPSKDPQSIAAKVPSSAISTFFRSVSYRYTSNYTIDSSWITLSTEIDVSSLQNRRERISERLKTLQDLVPNGTKVCLASDRSGSPYVLATDEFWPAQGRKTPDVGQVKEAIDAILSSQRERKSSSTQ</sequence>
<comment type="caution">
    <text evidence="7">The sequence shown here is derived from an EMBL/GenBank/DDBJ whole genome shotgun (WGS) entry which is preliminary data.</text>
</comment>
<comment type="subcellular location">
    <subcellularLocation>
        <location evidence="1">Nucleus</location>
    </subcellularLocation>
</comment>
<proteinExistence type="predicted"/>
<keyword evidence="2" id="KW-0805">Transcription regulation</keyword>
<dbReference type="GO" id="GO:0000978">
    <property type="term" value="F:RNA polymerase II cis-regulatory region sequence-specific DNA binding"/>
    <property type="evidence" value="ECO:0007669"/>
    <property type="project" value="TreeGrafter"/>
</dbReference>
<reference evidence="7 8" key="1">
    <citation type="journal article" date="2014" name="Agronomy (Basel)">
        <title>A Draft Genome Sequence for Ensete ventricosum, the Drought-Tolerant Tree Against Hunger.</title>
        <authorList>
            <person name="Harrison J."/>
            <person name="Moore K.A."/>
            <person name="Paszkiewicz K."/>
            <person name="Jones T."/>
            <person name="Grant M."/>
            <person name="Ambacheew D."/>
            <person name="Muzemil S."/>
            <person name="Studholme D.J."/>
        </authorList>
    </citation>
    <scope>NUCLEOTIDE SEQUENCE [LARGE SCALE GENOMIC DNA]</scope>
</reference>
<feature type="domain" description="BHLH" evidence="6">
    <location>
        <begin position="243"/>
        <end position="318"/>
    </location>
</feature>